<organism evidence="8 9">
    <name type="scientific">Brachionus calyciflorus</name>
    <dbReference type="NCBI Taxonomy" id="104777"/>
    <lineage>
        <taxon>Eukaryota</taxon>
        <taxon>Metazoa</taxon>
        <taxon>Spiralia</taxon>
        <taxon>Gnathifera</taxon>
        <taxon>Rotifera</taxon>
        <taxon>Eurotatoria</taxon>
        <taxon>Monogononta</taxon>
        <taxon>Pseudotrocha</taxon>
        <taxon>Ploima</taxon>
        <taxon>Brachionidae</taxon>
        <taxon>Brachionus</taxon>
    </lineage>
</organism>
<dbReference type="Proteomes" id="UP000663879">
    <property type="component" value="Unassembled WGS sequence"/>
</dbReference>
<dbReference type="Gene3D" id="3.30.420.40">
    <property type="match status" value="1"/>
</dbReference>
<feature type="non-terminal residue" evidence="8">
    <location>
        <position position="63"/>
    </location>
</feature>
<dbReference type="InterPro" id="IPR004000">
    <property type="entry name" value="Actin"/>
</dbReference>
<evidence type="ECO:0000256" key="6">
    <source>
        <dbReference type="ARBA" id="ARBA00023212"/>
    </source>
</evidence>
<comment type="function">
    <text evidence="1">Actins are highly conserved proteins that are involved in various types of cell motility and are ubiquitously expressed in all eukaryotic cells.</text>
</comment>
<dbReference type="OrthoDB" id="5132116at2759"/>
<sequence length="63" mass="6678">MGDQEITSLIIDNGSGMCKAGFGGEEAPRAVFPSLVGRPRHHGVMVGMGQKDTYVGDEAQSKR</sequence>
<dbReference type="GO" id="GO:0005524">
    <property type="term" value="F:ATP binding"/>
    <property type="evidence" value="ECO:0007669"/>
    <property type="project" value="UniProtKB-KW"/>
</dbReference>
<keyword evidence="3" id="KW-0963">Cytoplasm</keyword>
<gene>
    <name evidence="8" type="ORF">OXX778_LOCUS4963</name>
</gene>
<reference evidence="8" key="1">
    <citation type="submission" date="2021-02" db="EMBL/GenBank/DDBJ databases">
        <authorList>
            <person name="Nowell W R."/>
        </authorList>
    </citation>
    <scope>NUCLEOTIDE SEQUENCE</scope>
    <source>
        <strain evidence="8">Ploen Becks lab</strain>
    </source>
</reference>
<dbReference type="AlphaFoldDB" id="A0A813QQ99"/>
<evidence type="ECO:0000256" key="4">
    <source>
        <dbReference type="ARBA" id="ARBA00022741"/>
    </source>
</evidence>
<evidence type="ECO:0008006" key="10">
    <source>
        <dbReference type="Google" id="ProtNLM"/>
    </source>
</evidence>
<keyword evidence="9" id="KW-1185">Reference proteome</keyword>
<comment type="caution">
    <text evidence="8">The sequence shown here is derived from an EMBL/GenBank/DDBJ whole genome shotgun (WGS) entry which is preliminary data.</text>
</comment>
<dbReference type="Pfam" id="PF00022">
    <property type="entry name" value="Actin"/>
    <property type="match status" value="1"/>
</dbReference>
<evidence type="ECO:0000256" key="1">
    <source>
        <dbReference type="ARBA" id="ARBA00003520"/>
    </source>
</evidence>
<evidence type="ECO:0000256" key="5">
    <source>
        <dbReference type="ARBA" id="ARBA00022840"/>
    </source>
</evidence>
<evidence type="ECO:0000256" key="7">
    <source>
        <dbReference type="SAM" id="MobiDB-lite"/>
    </source>
</evidence>
<evidence type="ECO:0000256" key="2">
    <source>
        <dbReference type="ARBA" id="ARBA00004245"/>
    </source>
</evidence>
<dbReference type="InterPro" id="IPR043129">
    <property type="entry name" value="ATPase_NBD"/>
</dbReference>
<dbReference type="PRINTS" id="PR00190">
    <property type="entry name" value="ACTIN"/>
</dbReference>
<keyword evidence="5" id="KW-0067">ATP-binding</keyword>
<comment type="subcellular location">
    <subcellularLocation>
        <location evidence="2">Cytoplasm</location>
        <location evidence="2">Cytoskeleton</location>
    </subcellularLocation>
</comment>
<dbReference type="EMBL" id="CAJNOC010000517">
    <property type="protein sequence ID" value="CAF0771231.1"/>
    <property type="molecule type" value="Genomic_DNA"/>
</dbReference>
<accession>A0A813QQ99</accession>
<evidence type="ECO:0000313" key="9">
    <source>
        <dbReference type="Proteomes" id="UP000663879"/>
    </source>
</evidence>
<feature type="region of interest" description="Disordered" evidence="7">
    <location>
        <begin position="43"/>
        <end position="63"/>
    </location>
</feature>
<protein>
    <recommendedName>
        <fullName evidence="10">Actin</fullName>
    </recommendedName>
</protein>
<name>A0A813QQ99_9BILA</name>
<evidence type="ECO:0000313" key="8">
    <source>
        <dbReference type="EMBL" id="CAF0771231.1"/>
    </source>
</evidence>
<keyword evidence="4" id="KW-0547">Nucleotide-binding</keyword>
<proteinExistence type="predicted"/>
<dbReference type="FunFam" id="3.30.420.40:FF:000148">
    <property type="entry name" value="Actin, alpha skeletal muscle"/>
    <property type="match status" value="1"/>
</dbReference>
<dbReference type="SUPFAM" id="SSF53067">
    <property type="entry name" value="Actin-like ATPase domain"/>
    <property type="match status" value="1"/>
</dbReference>
<keyword evidence="6" id="KW-0206">Cytoskeleton</keyword>
<dbReference type="GO" id="GO:0005856">
    <property type="term" value="C:cytoskeleton"/>
    <property type="evidence" value="ECO:0007669"/>
    <property type="project" value="UniProtKB-SubCell"/>
</dbReference>
<evidence type="ECO:0000256" key="3">
    <source>
        <dbReference type="ARBA" id="ARBA00022490"/>
    </source>
</evidence>